<organism evidence="1 2">
    <name type="scientific">Bradyrhizobium oligotrophicum S58</name>
    <dbReference type="NCBI Taxonomy" id="1245469"/>
    <lineage>
        <taxon>Bacteria</taxon>
        <taxon>Pseudomonadati</taxon>
        <taxon>Pseudomonadota</taxon>
        <taxon>Alphaproteobacteria</taxon>
        <taxon>Hyphomicrobiales</taxon>
        <taxon>Nitrobacteraceae</taxon>
        <taxon>Bradyrhizobium</taxon>
    </lineage>
</organism>
<dbReference type="KEGG" id="aol:S58_65540"/>
<accession>M4ZG82</accession>
<dbReference type="HOGENOM" id="CLU_2068607_0_0_5"/>
<dbReference type="AlphaFoldDB" id="M4ZG82"/>
<protein>
    <submittedName>
        <fullName evidence="1">Uncharacterized protein</fullName>
    </submittedName>
</protein>
<evidence type="ECO:0000313" key="1">
    <source>
        <dbReference type="EMBL" id="BAM92526.1"/>
    </source>
</evidence>
<gene>
    <name evidence="1" type="ORF">S58_65540</name>
</gene>
<keyword evidence="2" id="KW-1185">Reference proteome</keyword>
<reference evidence="1 2" key="1">
    <citation type="journal article" date="2013" name="Appl. Environ. Microbiol.">
        <title>Genome analysis suggests that the soil oligotrophic bacterium Agromonas oligotrophica (Bradyrhizobium oligotrophicum) is a nitrogen-fixing symbiont of Aeschynomene indica.</title>
        <authorList>
            <person name="Okubo T."/>
            <person name="Fukushima S."/>
            <person name="Itakura M."/>
            <person name="Oshima K."/>
            <person name="Longtonglang A."/>
            <person name="Teaumroong N."/>
            <person name="Mitsui H."/>
            <person name="Hattori M."/>
            <person name="Hattori R."/>
            <person name="Hattori T."/>
            <person name="Minamisawa K."/>
        </authorList>
    </citation>
    <scope>NUCLEOTIDE SEQUENCE [LARGE SCALE GENOMIC DNA]</scope>
    <source>
        <strain evidence="1 2">S58</strain>
    </source>
</reference>
<sequence>MAACASAGAVATVVIAAPRPAIASAARVVRTGMRMRNSCGTSGSDDRQRSIAYVVGNEPCLNLVCGPDHTVVLHAPSTDERTETNDNAALRFQRGVVVLGCEEGMSFAGLAATYSPRA</sequence>
<proteinExistence type="predicted"/>
<dbReference type="EMBL" id="AP012603">
    <property type="protein sequence ID" value="BAM92526.1"/>
    <property type="molecule type" value="Genomic_DNA"/>
</dbReference>
<name>M4ZG82_9BRAD</name>
<evidence type="ECO:0000313" key="2">
    <source>
        <dbReference type="Proteomes" id="UP000011841"/>
    </source>
</evidence>
<dbReference type="Proteomes" id="UP000011841">
    <property type="component" value="Chromosome"/>
</dbReference>